<keyword evidence="1" id="KW-0812">Transmembrane</keyword>
<keyword evidence="3" id="KW-1185">Reference proteome</keyword>
<feature type="transmembrane region" description="Helical" evidence="1">
    <location>
        <begin position="12"/>
        <end position="34"/>
    </location>
</feature>
<protein>
    <submittedName>
        <fullName evidence="2">Uncharacterized protein</fullName>
    </submittedName>
</protein>
<dbReference type="PANTHER" id="PTHR33451">
    <property type="entry name" value="MALATE-2H(+)/NA(+)-LACTATE ANTIPORTER"/>
    <property type="match status" value="1"/>
</dbReference>
<evidence type="ECO:0000313" key="2">
    <source>
        <dbReference type="EMBL" id="OJG80039.1"/>
    </source>
</evidence>
<evidence type="ECO:0000256" key="1">
    <source>
        <dbReference type="SAM" id="Phobius"/>
    </source>
</evidence>
<accession>A0A1L8WG83</accession>
<organism evidence="2 3">
    <name type="scientific">Enterococcus ratti</name>
    <dbReference type="NCBI Taxonomy" id="150033"/>
    <lineage>
        <taxon>Bacteria</taxon>
        <taxon>Bacillati</taxon>
        <taxon>Bacillota</taxon>
        <taxon>Bacilli</taxon>
        <taxon>Lactobacillales</taxon>
        <taxon>Enterococcaceae</taxon>
        <taxon>Enterococcus</taxon>
    </lineage>
</organism>
<gene>
    <name evidence="2" type="ORF">RV14_GL000698</name>
</gene>
<keyword evidence="1" id="KW-0472">Membrane</keyword>
<dbReference type="InterPro" id="IPR052180">
    <property type="entry name" value="NhaC_Na-H+_Antiporter"/>
</dbReference>
<keyword evidence="1" id="KW-1133">Transmembrane helix</keyword>
<dbReference type="PANTHER" id="PTHR33451:SF6">
    <property type="entry name" value="NA(+)_H(+) ANTIPORTER NHAC"/>
    <property type="match status" value="1"/>
</dbReference>
<reference evidence="2 3" key="1">
    <citation type="submission" date="2014-12" db="EMBL/GenBank/DDBJ databases">
        <title>Draft genome sequences of 29 type strains of Enterococci.</title>
        <authorList>
            <person name="Zhong Z."/>
            <person name="Sun Z."/>
            <person name="Liu W."/>
            <person name="Zhang W."/>
            <person name="Zhang H."/>
        </authorList>
    </citation>
    <scope>NUCLEOTIDE SEQUENCE [LARGE SCALE GENOMIC DNA]</scope>
    <source>
        <strain evidence="2 3">DSM 15687</strain>
    </source>
</reference>
<comment type="caution">
    <text evidence="2">The sequence shown here is derived from an EMBL/GenBank/DDBJ whole genome shotgun (WGS) entry which is preliminary data.</text>
</comment>
<dbReference type="EMBL" id="JXLB01000016">
    <property type="protein sequence ID" value="OJG80039.1"/>
    <property type="molecule type" value="Genomic_DNA"/>
</dbReference>
<proteinExistence type="predicted"/>
<name>A0A1L8WG83_9ENTE</name>
<feature type="transmembrane region" description="Helical" evidence="1">
    <location>
        <begin position="40"/>
        <end position="68"/>
    </location>
</feature>
<dbReference type="AlphaFoldDB" id="A0A1L8WG83"/>
<evidence type="ECO:0000313" key="3">
    <source>
        <dbReference type="Proteomes" id="UP000182152"/>
    </source>
</evidence>
<sequence>MKEKPSFKLISSQWFVPSIFTVCAIVGSAVGRAFTVISTIGIAFFGVGTMLGLNSALVVGPIVSGAVFGDNMSPYRNQPI</sequence>
<dbReference type="Proteomes" id="UP000182152">
    <property type="component" value="Unassembled WGS sequence"/>
</dbReference>